<reference evidence="3 4" key="1">
    <citation type="submission" date="2024-09" db="EMBL/GenBank/DDBJ databases">
        <authorList>
            <person name="Sun Q."/>
            <person name="Mori K."/>
        </authorList>
    </citation>
    <scope>NUCLEOTIDE SEQUENCE [LARGE SCALE GENOMIC DNA]</scope>
    <source>
        <strain evidence="3 4">NCAIM B.02301</strain>
    </source>
</reference>
<proteinExistence type="predicted"/>
<feature type="domain" description="VanZ-like" evidence="2">
    <location>
        <begin position="3"/>
        <end position="63"/>
    </location>
</feature>
<sequence length="71" mass="7872">MNALRRSRVYGKHGMGTAFFICVLYAISAEVHHLFIPGRSKEVRDVLIDSSGALVGLGFICLLVGLVRRKR</sequence>
<keyword evidence="1" id="KW-0812">Transmembrane</keyword>
<name>A0ABV6NJA1_9BACI</name>
<organism evidence="3 4">
    <name type="scientific">Halalkalibacter alkalisediminis</name>
    <dbReference type="NCBI Taxonomy" id="935616"/>
    <lineage>
        <taxon>Bacteria</taxon>
        <taxon>Bacillati</taxon>
        <taxon>Bacillota</taxon>
        <taxon>Bacilli</taxon>
        <taxon>Bacillales</taxon>
        <taxon>Bacillaceae</taxon>
        <taxon>Halalkalibacter</taxon>
    </lineage>
</organism>
<dbReference type="Proteomes" id="UP001589833">
    <property type="component" value="Unassembled WGS sequence"/>
</dbReference>
<dbReference type="EMBL" id="JBHLTR010000045">
    <property type="protein sequence ID" value="MFC0560849.1"/>
    <property type="molecule type" value="Genomic_DNA"/>
</dbReference>
<feature type="transmembrane region" description="Helical" evidence="1">
    <location>
        <begin position="9"/>
        <end position="27"/>
    </location>
</feature>
<dbReference type="NCBIfam" id="NF037970">
    <property type="entry name" value="vanZ_1"/>
    <property type="match status" value="1"/>
</dbReference>
<dbReference type="RefSeq" id="WP_273847660.1">
    <property type="nucleotide sequence ID" value="NZ_JBHLTR010000045.1"/>
</dbReference>
<accession>A0ABV6NJA1</accession>
<protein>
    <submittedName>
        <fullName evidence="3">VanZ family protein</fullName>
    </submittedName>
</protein>
<keyword evidence="4" id="KW-1185">Reference proteome</keyword>
<dbReference type="InterPro" id="IPR006976">
    <property type="entry name" value="VanZ-like"/>
</dbReference>
<evidence type="ECO:0000313" key="3">
    <source>
        <dbReference type="EMBL" id="MFC0560849.1"/>
    </source>
</evidence>
<evidence type="ECO:0000313" key="4">
    <source>
        <dbReference type="Proteomes" id="UP001589833"/>
    </source>
</evidence>
<evidence type="ECO:0000256" key="1">
    <source>
        <dbReference type="SAM" id="Phobius"/>
    </source>
</evidence>
<comment type="caution">
    <text evidence="3">The sequence shown here is derived from an EMBL/GenBank/DDBJ whole genome shotgun (WGS) entry which is preliminary data.</text>
</comment>
<feature type="transmembrane region" description="Helical" evidence="1">
    <location>
        <begin position="47"/>
        <end position="67"/>
    </location>
</feature>
<gene>
    <name evidence="3" type="ORF">ACFFH4_17950</name>
</gene>
<dbReference type="Pfam" id="PF04892">
    <property type="entry name" value="VanZ"/>
    <property type="match status" value="1"/>
</dbReference>
<evidence type="ECO:0000259" key="2">
    <source>
        <dbReference type="Pfam" id="PF04892"/>
    </source>
</evidence>
<keyword evidence="1" id="KW-0472">Membrane</keyword>
<keyword evidence="1" id="KW-1133">Transmembrane helix</keyword>